<dbReference type="Proteomes" id="UP000218887">
    <property type="component" value="Unassembled WGS sequence"/>
</dbReference>
<evidence type="ECO:0000313" key="2">
    <source>
        <dbReference type="EMBL" id="PAV28526.1"/>
    </source>
</evidence>
<reference evidence="2 3" key="1">
    <citation type="submission" date="2017-08" db="EMBL/GenBank/DDBJ databases">
        <title>Virgibacillus indicus sp. nov. and Virgibacillus profoundi sp. nov, two moderately halophilic bacteria isolated from marine sediment by using the Microfluidic Streak Plate.</title>
        <authorList>
            <person name="Xu B."/>
            <person name="Hu B."/>
            <person name="Wang J."/>
            <person name="Zhu Y."/>
            <person name="Huang L."/>
            <person name="Du W."/>
            <person name="Huang Y."/>
        </authorList>
    </citation>
    <scope>NUCLEOTIDE SEQUENCE [LARGE SCALE GENOMIC DNA]</scope>
    <source>
        <strain evidence="2 3">IO3-P3-H5</strain>
    </source>
</reference>
<gene>
    <name evidence="2" type="ORF">CIL05_16460</name>
</gene>
<accession>A0A2A2IB30</accession>
<protein>
    <submittedName>
        <fullName evidence="2">Uncharacterized protein</fullName>
    </submittedName>
</protein>
<evidence type="ECO:0000313" key="3">
    <source>
        <dbReference type="Proteomes" id="UP000218887"/>
    </source>
</evidence>
<feature type="transmembrane region" description="Helical" evidence="1">
    <location>
        <begin position="48"/>
        <end position="71"/>
    </location>
</feature>
<dbReference type="EMBL" id="NPOA01000012">
    <property type="protein sequence ID" value="PAV28526.1"/>
    <property type="molecule type" value="Genomic_DNA"/>
</dbReference>
<keyword evidence="3" id="KW-1185">Reference proteome</keyword>
<dbReference type="AlphaFoldDB" id="A0A2A2IB30"/>
<evidence type="ECO:0000256" key="1">
    <source>
        <dbReference type="SAM" id="Phobius"/>
    </source>
</evidence>
<keyword evidence="1" id="KW-0812">Transmembrane</keyword>
<keyword evidence="1" id="KW-1133">Transmembrane helix</keyword>
<proteinExistence type="predicted"/>
<organism evidence="2 3">
    <name type="scientific">Virgibacillus profundi</name>
    <dbReference type="NCBI Taxonomy" id="2024555"/>
    <lineage>
        <taxon>Bacteria</taxon>
        <taxon>Bacillati</taxon>
        <taxon>Bacillota</taxon>
        <taxon>Bacilli</taxon>
        <taxon>Bacillales</taxon>
        <taxon>Bacillaceae</taxon>
        <taxon>Virgibacillus</taxon>
    </lineage>
</organism>
<keyword evidence="1" id="KW-0472">Membrane</keyword>
<sequence length="76" mass="8997">MFEKEKNRFIFCVITIAVISAVLPEIVRFFMDFGKGNFIFTTDYYIRYILFLVSAHLSLLYLFLASLIIFLQSKKK</sequence>
<name>A0A2A2IB30_9BACI</name>
<comment type="caution">
    <text evidence="2">The sequence shown here is derived from an EMBL/GenBank/DDBJ whole genome shotgun (WGS) entry which is preliminary data.</text>
</comment>